<gene>
    <name evidence="5" type="ORF">MATL_G00163500</name>
</gene>
<feature type="compositionally biased region" description="Basic and acidic residues" evidence="3">
    <location>
        <begin position="853"/>
        <end position="872"/>
    </location>
</feature>
<comment type="subcellular location">
    <subcellularLocation>
        <location evidence="1">Nucleus</location>
    </subcellularLocation>
</comment>
<dbReference type="PANTHER" id="PTHR21583:SF8">
    <property type="entry name" value="PROTEIN ELYS"/>
    <property type="match status" value="1"/>
</dbReference>
<comment type="caution">
    <text evidence="5">The sequence shown here is derived from an EMBL/GenBank/DDBJ whole genome shotgun (WGS) entry which is preliminary data.</text>
</comment>
<sequence>MADVNKKELLTVCFSCCRGLWMYLDQQSFTRIHLLLQRLRNLLSLMRWGRSQQNSADHWTVVEEGCWNRERWALKQHIWLGQLVQWFSITGLLPKAPDSRETKHIAQMWREMEQSQRLWCESLGREDSKDRTSLIQSMVAQVNKQHGPVWTSEDSPQQGYPPPCLQALLKLVLVPHIDTVSLQAILMYFVQDVTNFLQCKDDLLKSFALAFTIPLSFCQQIKGFWLLDHGQISRSMDLLLSCRSAHPYFSWHHRSIVQTLLRRGEACNALRYIYRNRPPVENVQDHRLYVDVLLQNRCITEAWALLKESKAGNDDTIRHYLLGCERLGLSVYSDINLTTPDKVKSTSSQTEGPIAQSDVVLGQSGETQLQADTSARKEPICAVTGLPPRPLSARLFQAQSCAALSSADLVAMLREAVQEVMESPPPARRSWEAVWPSHQEKALVAPTPCLSLHTRRHVLPSPPPALMDNGHMLQPSEKEESEEEEEEEPAPDMEQLVEYHTHSVSQDSCSEESVSSFTTASTSPSPFRQDVQPEVGSSWVQQPDLPTRLSDGECLDGPEENSGYGSEPCMEDTALGCPDLMLTLEGATRPVTVNSLSKENVEDVGFSAPLVMEESRTCATAGDNFLTAEGASGFTVDVTCAADTRGNRSKLNLPPQFFSNEDNQSAPSAPYSLMESDNFLSPDYDKMDYTKAVPEDMYPAPHVITGAVRSGSRPEEKAKKFFSQDSVPTSTSGSHFFLDLEPLQRASDPVKLEEGVECFRMQGLPGGESRQDYAADGEGVQEAGISRSRLSLLDLEMSQKTGGRYKKPFSLQGSPLLIPIRRPERPRQLHGSGAPPSVRRSPARSPQVSSSEPARDKTPSGRTSPKKEAACFRSTSDRLGHCKLGSWWKQALETRRASTGLLPAIDQISSISPAEAACPALRGRRAPCRCPLPGLIRHKAGQLCQGPGVPISEQGGALAAGGPALITAVTGSLIGGAVPVPTSCRDWQRADGVHIGSLGVAWLPPPAGAPREAGGRGETVAGAVALHYITRFTRAPDKNTTHCTGRPYSPSFPGSLPKQKGDRREGKEVGKDESARRGSYKLLHRGSLGPQRGSAVKRGKRVKRA</sequence>
<organism evidence="5 6">
    <name type="scientific">Megalops atlanticus</name>
    <name type="common">Tarpon</name>
    <name type="synonym">Clupea gigantea</name>
    <dbReference type="NCBI Taxonomy" id="7932"/>
    <lineage>
        <taxon>Eukaryota</taxon>
        <taxon>Metazoa</taxon>
        <taxon>Chordata</taxon>
        <taxon>Craniata</taxon>
        <taxon>Vertebrata</taxon>
        <taxon>Euteleostomi</taxon>
        <taxon>Actinopterygii</taxon>
        <taxon>Neopterygii</taxon>
        <taxon>Teleostei</taxon>
        <taxon>Elopiformes</taxon>
        <taxon>Megalopidae</taxon>
        <taxon>Megalops</taxon>
    </lineage>
</organism>
<accession>A0A9D3T875</accession>
<feature type="compositionally biased region" description="Low complexity" evidence="3">
    <location>
        <begin position="831"/>
        <end position="851"/>
    </location>
</feature>
<evidence type="ECO:0000313" key="5">
    <source>
        <dbReference type="EMBL" id="KAG7466312.1"/>
    </source>
</evidence>
<feature type="compositionally biased region" description="Low complexity" evidence="3">
    <location>
        <begin position="503"/>
        <end position="527"/>
    </location>
</feature>
<feature type="region of interest" description="Disordered" evidence="3">
    <location>
        <begin position="1036"/>
        <end position="1105"/>
    </location>
</feature>
<keyword evidence="2" id="KW-0539">Nucleus</keyword>
<keyword evidence="6" id="KW-1185">Reference proteome</keyword>
<feature type="region of interest" description="Disordered" evidence="3">
    <location>
        <begin position="803"/>
        <end position="872"/>
    </location>
</feature>
<feature type="compositionally biased region" description="Basic residues" evidence="3">
    <location>
        <begin position="1095"/>
        <end position="1105"/>
    </location>
</feature>
<evidence type="ECO:0000259" key="4">
    <source>
        <dbReference type="Pfam" id="PF13934"/>
    </source>
</evidence>
<dbReference type="AlphaFoldDB" id="A0A9D3T875"/>
<feature type="compositionally biased region" description="Basic and acidic residues" evidence="3">
    <location>
        <begin position="1059"/>
        <end position="1076"/>
    </location>
</feature>
<name>A0A9D3T875_MEGAT</name>
<evidence type="ECO:0000313" key="6">
    <source>
        <dbReference type="Proteomes" id="UP001046870"/>
    </source>
</evidence>
<dbReference type="EMBL" id="JAFDVH010000013">
    <property type="protein sequence ID" value="KAG7466312.1"/>
    <property type="molecule type" value="Genomic_DNA"/>
</dbReference>
<dbReference type="InterPro" id="IPR052620">
    <property type="entry name" value="ELYS/MEL-28_NucAsmblyFactor"/>
</dbReference>
<feature type="domain" description="ELYS-like" evidence="4">
    <location>
        <begin position="146"/>
        <end position="313"/>
    </location>
</feature>
<evidence type="ECO:0000256" key="2">
    <source>
        <dbReference type="ARBA" id="ARBA00023242"/>
    </source>
</evidence>
<protein>
    <recommendedName>
        <fullName evidence="4">ELYS-like domain-containing protein</fullName>
    </recommendedName>
</protein>
<proteinExistence type="predicted"/>
<dbReference type="InterPro" id="IPR025151">
    <property type="entry name" value="ELYS_dom"/>
</dbReference>
<feature type="compositionally biased region" description="Acidic residues" evidence="3">
    <location>
        <begin position="479"/>
        <end position="491"/>
    </location>
</feature>
<dbReference type="GO" id="GO:0005634">
    <property type="term" value="C:nucleus"/>
    <property type="evidence" value="ECO:0007669"/>
    <property type="project" value="UniProtKB-SubCell"/>
</dbReference>
<evidence type="ECO:0000256" key="1">
    <source>
        <dbReference type="ARBA" id="ARBA00004123"/>
    </source>
</evidence>
<feature type="region of interest" description="Disordered" evidence="3">
    <location>
        <begin position="763"/>
        <end position="782"/>
    </location>
</feature>
<dbReference type="PANTHER" id="PTHR21583">
    <property type="entry name" value="ELYS PROTEIN"/>
    <property type="match status" value="1"/>
</dbReference>
<feature type="region of interest" description="Disordered" evidence="3">
    <location>
        <begin position="459"/>
        <end position="570"/>
    </location>
</feature>
<dbReference type="OrthoDB" id="6513151at2759"/>
<dbReference type="Proteomes" id="UP001046870">
    <property type="component" value="Chromosome 13"/>
</dbReference>
<reference evidence="5" key="1">
    <citation type="submission" date="2021-01" db="EMBL/GenBank/DDBJ databases">
        <authorList>
            <person name="Zahm M."/>
            <person name="Roques C."/>
            <person name="Cabau C."/>
            <person name="Klopp C."/>
            <person name="Donnadieu C."/>
            <person name="Jouanno E."/>
            <person name="Lampietro C."/>
            <person name="Louis A."/>
            <person name="Herpin A."/>
            <person name="Echchiki A."/>
            <person name="Berthelot C."/>
            <person name="Parey E."/>
            <person name="Roest-Crollius H."/>
            <person name="Braasch I."/>
            <person name="Postlethwait J."/>
            <person name="Bobe J."/>
            <person name="Montfort J."/>
            <person name="Bouchez O."/>
            <person name="Begum T."/>
            <person name="Mejri S."/>
            <person name="Adams A."/>
            <person name="Chen W.-J."/>
            <person name="Guiguen Y."/>
        </authorList>
    </citation>
    <scope>NUCLEOTIDE SEQUENCE</scope>
    <source>
        <strain evidence="5">YG-15Mar2019-1</strain>
        <tissue evidence="5">Brain</tissue>
    </source>
</reference>
<dbReference type="Pfam" id="PF13934">
    <property type="entry name" value="ELYS"/>
    <property type="match status" value="1"/>
</dbReference>
<evidence type="ECO:0000256" key="3">
    <source>
        <dbReference type="SAM" id="MobiDB-lite"/>
    </source>
</evidence>